<feature type="transmembrane region" description="Helical" evidence="1">
    <location>
        <begin position="196"/>
        <end position="215"/>
    </location>
</feature>
<dbReference type="Proteomes" id="UP000029443">
    <property type="component" value="Unassembled WGS sequence"/>
</dbReference>
<sequence>MPQTGSFPQLIVLGGLESALNQALTGNQPGRDRLAALHGTVVRIRTERPLWVLYVLIYEDGVELLTDYEGNVDIRVRGPLGAMVHWLFASEPLTDHESLRVTGSDRQIAELANLIENFSLWPLVRNWLDDHVRLKELLDLLRREDPVWLEKLATLPQQVGELAEQVARQQLIQEDILEELRHLRGELRRARKLDQFFSLTGTLLILLSLLKASSLWETTLHALQQDVLSLAMLSLGIAFLLARLLPARGRL</sequence>
<organism evidence="2 3">
    <name type="scientific">Alcanivorax jadensis T9</name>
    <dbReference type="NCBI Taxonomy" id="1177181"/>
    <lineage>
        <taxon>Bacteria</taxon>
        <taxon>Pseudomonadati</taxon>
        <taxon>Pseudomonadota</taxon>
        <taxon>Gammaproteobacteria</taxon>
        <taxon>Oceanospirillales</taxon>
        <taxon>Alcanivoracaceae</taxon>
        <taxon>Alcanivorax</taxon>
    </lineage>
</organism>
<dbReference type="EMBL" id="ARXU01000005">
    <property type="protein sequence ID" value="KGD61249.1"/>
    <property type="molecule type" value="Genomic_DNA"/>
</dbReference>
<evidence type="ECO:0000256" key="1">
    <source>
        <dbReference type="SAM" id="Phobius"/>
    </source>
</evidence>
<protein>
    <recommendedName>
        <fullName evidence="4">Ubiquinone biosynthesis accessory factor UbiJ</fullName>
    </recommendedName>
</protein>
<comment type="caution">
    <text evidence="2">The sequence shown here is derived from an EMBL/GenBank/DDBJ whole genome shotgun (WGS) entry which is preliminary data.</text>
</comment>
<dbReference type="RefSeq" id="WP_035247093.1">
    <property type="nucleotide sequence ID" value="NZ_ARXU01000005.1"/>
</dbReference>
<accession>A0ABR4WE71</accession>
<feature type="transmembrane region" description="Helical" evidence="1">
    <location>
        <begin position="227"/>
        <end position="245"/>
    </location>
</feature>
<keyword evidence="1" id="KW-1133">Transmembrane helix</keyword>
<evidence type="ECO:0000313" key="2">
    <source>
        <dbReference type="EMBL" id="KGD61249.1"/>
    </source>
</evidence>
<keyword evidence="1" id="KW-0472">Membrane</keyword>
<evidence type="ECO:0000313" key="3">
    <source>
        <dbReference type="Proteomes" id="UP000029443"/>
    </source>
</evidence>
<name>A0ABR4WE71_9GAMM</name>
<keyword evidence="3" id="KW-1185">Reference proteome</keyword>
<keyword evidence="1" id="KW-0812">Transmembrane</keyword>
<proteinExistence type="predicted"/>
<gene>
    <name evidence="2" type="ORF">T9A_01698</name>
</gene>
<evidence type="ECO:0008006" key="4">
    <source>
        <dbReference type="Google" id="ProtNLM"/>
    </source>
</evidence>
<reference evidence="2 3" key="1">
    <citation type="submission" date="2012-09" db="EMBL/GenBank/DDBJ databases">
        <title>Genome Sequence of alkane-degrading Bacterium Alcanivorax jadensis T9.</title>
        <authorList>
            <person name="Lai Q."/>
            <person name="Shao Z."/>
        </authorList>
    </citation>
    <scope>NUCLEOTIDE SEQUENCE [LARGE SCALE GENOMIC DNA]</scope>
    <source>
        <strain evidence="2 3">T9</strain>
    </source>
</reference>